<evidence type="ECO:0000313" key="29">
    <source>
        <dbReference type="Proteomes" id="UP000008672"/>
    </source>
</evidence>
<dbReference type="STRING" id="7897.ENSLACP00000021608"/>
<comment type="subunit">
    <text evidence="20">Multimer.</text>
</comment>
<keyword evidence="13 25" id="KW-0256">Endoplasmic reticulum</keyword>
<comment type="subcellular location">
    <molecule>Sonic hedgehog protein</molecule>
    <subcellularLocation>
        <location evidence="25">Endoplasmic reticulum membrane</location>
    </subcellularLocation>
    <subcellularLocation>
        <location evidence="25">Golgi apparatus membrane</location>
    </subcellularLocation>
</comment>
<dbReference type="InterPro" id="IPR003586">
    <property type="entry name" value="Hint_dom_C"/>
</dbReference>
<dbReference type="GO" id="GO:0016539">
    <property type="term" value="P:intein-mediated protein splicing"/>
    <property type="evidence" value="ECO:0007669"/>
    <property type="project" value="InterPro"/>
</dbReference>
<dbReference type="GO" id="GO:0001708">
    <property type="term" value="P:cell fate specification"/>
    <property type="evidence" value="ECO:0007669"/>
    <property type="project" value="TreeGrafter"/>
</dbReference>
<evidence type="ECO:0000256" key="1">
    <source>
        <dbReference type="ARBA" id="ARBA00004586"/>
    </source>
</evidence>
<evidence type="ECO:0000256" key="9">
    <source>
        <dbReference type="ARBA" id="ARBA00022723"/>
    </source>
</evidence>
<dbReference type="InterPro" id="IPR001657">
    <property type="entry name" value="Hedgehog"/>
</dbReference>
<evidence type="ECO:0000256" key="16">
    <source>
        <dbReference type="ARBA" id="ARBA00023034"/>
    </source>
</evidence>
<dbReference type="EMBL" id="AFYH01001787">
    <property type="status" value="NOT_ANNOTATED_CDS"/>
    <property type="molecule type" value="Genomic_DNA"/>
</dbReference>
<feature type="binding site" evidence="24">
    <location>
        <position position="132"/>
    </location>
    <ligand>
        <name>Ca(2+)</name>
        <dbReference type="ChEBI" id="CHEBI:29108"/>
        <label>1</label>
    </ligand>
</feature>
<dbReference type="GeneTree" id="ENSGT00940000161132"/>
<keyword evidence="19" id="KW-0449">Lipoprotein</keyword>
<keyword evidence="12 25" id="KW-0068">Autocatalytic cleavage</keyword>
<dbReference type="SMART" id="SM00305">
    <property type="entry name" value="HintC"/>
    <property type="match status" value="1"/>
</dbReference>
<keyword evidence="11 25" id="KW-0378">Hydrolase</keyword>
<dbReference type="GO" id="GO:0008233">
    <property type="term" value="F:peptidase activity"/>
    <property type="evidence" value="ECO:0007669"/>
    <property type="project" value="UniProtKB-UniRule"/>
</dbReference>
<feature type="binding site" evidence="24">
    <location>
        <position position="133"/>
    </location>
    <ligand>
        <name>Ca(2+)</name>
        <dbReference type="ChEBI" id="CHEBI:29108"/>
        <label>2</label>
    </ligand>
</feature>
<keyword evidence="14 24" id="KW-0862">Zinc</keyword>
<evidence type="ECO:0000256" key="2">
    <source>
        <dbReference type="ARBA" id="ARBA00004613"/>
    </source>
</evidence>
<dbReference type="CDD" id="cd00081">
    <property type="entry name" value="Hint"/>
    <property type="match status" value="1"/>
</dbReference>
<evidence type="ECO:0000259" key="26">
    <source>
        <dbReference type="SMART" id="SM00305"/>
    </source>
</evidence>
<accession>H3BI87</accession>
<dbReference type="EMBL" id="AFYH01001786">
    <property type="status" value="NOT_ANNOTATED_CDS"/>
    <property type="molecule type" value="Genomic_DNA"/>
</dbReference>
<feature type="binding site" evidence="24">
    <location>
        <position position="97"/>
    </location>
    <ligand>
        <name>Ca(2+)</name>
        <dbReference type="ChEBI" id="CHEBI:29108"/>
        <label>1</label>
    </ligand>
</feature>
<evidence type="ECO:0000256" key="6">
    <source>
        <dbReference type="ARBA" id="ARBA00022525"/>
    </source>
</evidence>
<feature type="site" description="Essential for auto-cleavage" evidence="23">
    <location>
        <position position="277"/>
    </location>
</feature>
<dbReference type="Pfam" id="PF01085">
    <property type="entry name" value="HH_signal"/>
    <property type="match status" value="1"/>
</dbReference>
<keyword evidence="9 24" id="KW-0479">Metal-binding</keyword>
<evidence type="ECO:0000256" key="3">
    <source>
        <dbReference type="ARBA" id="ARBA00010649"/>
    </source>
</evidence>
<dbReference type="Pfam" id="PF01079">
    <property type="entry name" value="Hint"/>
    <property type="match status" value="1"/>
</dbReference>
<feature type="binding site" evidence="24">
    <location>
        <position position="147"/>
    </location>
    <ligand>
        <name>Zn(2+)</name>
        <dbReference type="ChEBI" id="CHEBI:29105"/>
    </ligand>
</feature>
<organism evidence="28 29">
    <name type="scientific">Latimeria chalumnae</name>
    <name type="common">Coelacanth</name>
    <dbReference type="NCBI Taxonomy" id="7897"/>
    <lineage>
        <taxon>Eukaryota</taxon>
        <taxon>Metazoa</taxon>
        <taxon>Chordata</taxon>
        <taxon>Craniata</taxon>
        <taxon>Vertebrata</taxon>
        <taxon>Euteleostomi</taxon>
        <taxon>Coelacanthiformes</taxon>
        <taxon>Coelacanthidae</taxon>
        <taxon>Latimeria</taxon>
    </lineage>
</organism>
<gene>
    <name evidence="28" type="primary">DHH</name>
</gene>
<dbReference type="InterPro" id="IPR006141">
    <property type="entry name" value="Intein_N"/>
</dbReference>
<sequence length="424" mass="47770">SWEMILLLSWDKLVRISLFSFCWWLLAQGCGPGKGYGSRRKYPKKLTPLLYKQFIPNIPEKTLGASGRAEGKITRNSERFKELIPNYSADIIFKDEEKNGADRMMTQRCREKVNKLAIAVINQWPGLKLRVTEGWDEDGHHSQDSLHFEGRAVDITTSDRDRTKYGMLARLAVEAGFDWVYYESKYHIHCSVKSDNSLATKSGGCFPGRSRVTLASGETKTLADLQPGDSVLAAGGDGQVVASQVLLFLDRDLQRRTSFVVLETEEPHRRLELTPSHLVFIAKNLSTNMKDFQPTFASRVQAGTFVLAFHEGKGVLLPARIQNVSVMEDYGVYAPLTSHGTLLVNNVLASCYAMIEKHQWAHWAFAPLRLFYSLTSLVPGFHSEAADSTQPTGVHWYSQFLYRLAECLLEQEMLHGLGRIFSLS</sequence>
<dbReference type="InterPro" id="IPR036844">
    <property type="entry name" value="Hint_dom_sf"/>
</dbReference>
<dbReference type="OMA" id="NSMAIRA"/>
<dbReference type="Proteomes" id="UP000008672">
    <property type="component" value="Unassembled WGS sequence"/>
</dbReference>
<keyword evidence="15 24" id="KW-0106">Calcium</keyword>
<dbReference type="GO" id="GO:0010468">
    <property type="term" value="P:regulation of gene expression"/>
    <property type="evidence" value="ECO:0007669"/>
    <property type="project" value="TreeGrafter"/>
</dbReference>
<dbReference type="AlphaFoldDB" id="H3BI87"/>
<reference evidence="28" key="3">
    <citation type="submission" date="2025-09" db="UniProtKB">
        <authorList>
            <consortium name="Ensembl"/>
        </authorList>
    </citation>
    <scope>IDENTIFICATION</scope>
</reference>
<evidence type="ECO:0000256" key="10">
    <source>
        <dbReference type="ARBA" id="ARBA00022729"/>
    </source>
</evidence>
<evidence type="ECO:0000256" key="5">
    <source>
        <dbReference type="ARBA" id="ARBA00022475"/>
    </source>
</evidence>
<dbReference type="PANTHER" id="PTHR11889:SF56">
    <property type="entry name" value="DESERT HEDGEHOG PROTEIN"/>
    <property type="match status" value="1"/>
</dbReference>
<dbReference type="GO" id="GO:0005886">
    <property type="term" value="C:plasma membrane"/>
    <property type="evidence" value="ECO:0007669"/>
    <property type="project" value="UniProtKB-SubCell"/>
</dbReference>
<dbReference type="FunCoup" id="H3BI87">
    <property type="interactions" value="98"/>
</dbReference>
<comment type="catalytic activity">
    <reaction evidence="21">
        <text>glycyl-L-cysteinyl-[protein] + cholesterol + H(+) = [protein]-C-terminal glycyl cholesterol ester + N-terminal L-cysteinyl-[protein]</text>
        <dbReference type="Rhea" id="RHEA:59504"/>
        <dbReference type="Rhea" id="RHEA-COMP:12707"/>
        <dbReference type="Rhea" id="RHEA-COMP:15369"/>
        <dbReference type="Rhea" id="RHEA-COMP:15374"/>
        <dbReference type="ChEBI" id="CHEBI:15378"/>
        <dbReference type="ChEBI" id="CHEBI:16113"/>
        <dbReference type="ChEBI" id="CHEBI:65250"/>
        <dbReference type="ChEBI" id="CHEBI:143135"/>
        <dbReference type="ChEBI" id="CHEBI:143140"/>
    </reaction>
    <physiologicalReaction direction="left-to-right" evidence="21">
        <dbReference type="Rhea" id="RHEA:59505"/>
    </physiologicalReaction>
</comment>
<feature type="site" description="Involved in auto-cleavage" evidence="23">
    <location>
        <position position="274"/>
    </location>
</feature>
<feature type="binding site" evidence="24">
    <location>
        <position position="138"/>
    </location>
    <ligand>
        <name>Ca(2+)</name>
        <dbReference type="ChEBI" id="CHEBI:29108"/>
        <label>2</label>
    </ligand>
</feature>
<feature type="binding site" evidence="24">
    <location>
        <position position="136"/>
    </location>
    <ligand>
        <name>Ca(2+)</name>
        <dbReference type="ChEBI" id="CHEBI:29108"/>
        <label>2</label>
    </ligand>
</feature>
<feature type="binding site" evidence="24">
    <location>
        <position position="154"/>
    </location>
    <ligand>
        <name>Zn(2+)</name>
        <dbReference type="ChEBI" id="CHEBI:29105"/>
    </ligand>
</feature>
<evidence type="ECO:0000256" key="21">
    <source>
        <dbReference type="ARBA" id="ARBA00048589"/>
    </source>
</evidence>
<dbReference type="GO" id="GO:0016740">
    <property type="term" value="F:transferase activity"/>
    <property type="evidence" value="ECO:0007669"/>
    <property type="project" value="UniProtKB-KW"/>
</dbReference>
<dbReference type="PRINTS" id="PR00632">
    <property type="entry name" value="SONICHHOG"/>
</dbReference>
<dbReference type="PROSITE" id="PS50817">
    <property type="entry name" value="INTEIN_N_TER"/>
    <property type="match status" value="1"/>
</dbReference>
<feature type="domain" description="Hint" evidence="26">
    <location>
        <begin position="313"/>
        <end position="357"/>
    </location>
</feature>
<name>H3BI87_LATCH</name>
<evidence type="ECO:0000256" key="22">
    <source>
        <dbReference type="ARBA" id="ARBA00064781"/>
    </source>
</evidence>
<evidence type="ECO:0000256" key="4">
    <source>
        <dbReference type="ARBA" id="ARBA00022473"/>
    </source>
</evidence>
<dbReference type="InterPro" id="IPR000320">
    <property type="entry name" value="Hedgehog_signalling_dom"/>
</dbReference>
<evidence type="ECO:0000256" key="18">
    <source>
        <dbReference type="ARBA" id="ARBA00023139"/>
    </source>
</evidence>
<evidence type="ECO:0000256" key="15">
    <source>
        <dbReference type="ARBA" id="ARBA00022837"/>
    </source>
</evidence>
<dbReference type="GO" id="GO:0048731">
    <property type="term" value="P:system development"/>
    <property type="evidence" value="ECO:0007669"/>
    <property type="project" value="UniProtKB-ARBA"/>
</dbReference>
<dbReference type="GO" id="GO:0005789">
    <property type="term" value="C:endoplasmic reticulum membrane"/>
    <property type="evidence" value="ECO:0007669"/>
    <property type="project" value="UniProtKB-SubCell"/>
</dbReference>
<feature type="site" description="Involved in cholesterol transfer" evidence="23">
    <location>
        <position position="250"/>
    </location>
</feature>
<keyword evidence="5 25" id="KW-1003">Cell membrane</keyword>
<dbReference type="SUPFAM" id="SSF55166">
    <property type="entry name" value="Hedgehog/DD-peptidase"/>
    <property type="match status" value="1"/>
</dbReference>
<dbReference type="Ensembl" id="ENSLACT00000021749.1">
    <property type="protein sequence ID" value="ENSLACP00000021608.1"/>
    <property type="gene ID" value="ENSLACG00000018984.1"/>
</dbReference>
<keyword evidence="6" id="KW-0964">Secreted</keyword>
<evidence type="ECO:0000256" key="7">
    <source>
        <dbReference type="ARBA" id="ARBA00022670"/>
    </source>
</evidence>
<protein>
    <recommendedName>
        <fullName evidence="25">Hedgehog protein</fullName>
    </recommendedName>
</protein>
<keyword evidence="16 25" id="KW-0333">Golgi apparatus</keyword>
<evidence type="ECO:0000256" key="14">
    <source>
        <dbReference type="ARBA" id="ARBA00022833"/>
    </source>
</evidence>
<dbReference type="SUPFAM" id="SSF51294">
    <property type="entry name" value="Hedgehog/intein (Hint) domain"/>
    <property type="match status" value="1"/>
</dbReference>
<keyword evidence="29" id="KW-1185">Reference proteome</keyword>
<dbReference type="EMBL" id="AFYH01001788">
    <property type="status" value="NOT_ANNOTATED_CDS"/>
    <property type="molecule type" value="Genomic_DNA"/>
</dbReference>
<dbReference type="FunFam" id="3.30.1380.10:FF:000001">
    <property type="entry name" value="Indian hedgehog"/>
    <property type="match status" value="1"/>
</dbReference>
<evidence type="ECO:0000256" key="20">
    <source>
        <dbReference type="ARBA" id="ARBA00034131"/>
    </source>
</evidence>
<evidence type="ECO:0000256" key="23">
    <source>
        <dbReference type="PIRSR" id="PIRSR009400-1"/>
    </source>
</evidence>
<feature type="binding site" evidence="24">
    <location>
        <position position="102"/>
    </location>
    <ligand>
        <name>Ca(2+)</name>
        <dbReference type="ChEBI" id="CHEBI:29108"/>
        <label>1</label>
    </ligand>
</feature>
<reference evidence="28" key="2">
    <citation type="submission" date="2025-08" db="UniProtKB">
        <authorList>
            <consortium name="Ensembl"/>
        </authorList>
    </citation>
    <scope>IDENTIFICATION</scope>
</reference>
<dbReference type="EMBL" id="AFYH01001790">
    <property type="status" value="NOT_ANNOTATED_CDS"/>
    <property type="molecule type" value="Genomic_DNA"/>
</dbReference>
<comment type="function">
    <molecule>Protein hedgehog</molecule>
    <text evidence="25">The C-terminal part of the hedgehog protein precursor displays an autoproteolysis activity that results in the cleavage of the full-length protein into two parts (N-product and C-product). In addition, the C-terminal part displays a cholesterol transferase activity that results by the covalent attachment of a cholesterol moiety to the C-terminal of the newly generated N-product.</text>
</comment>
<keyword evidence="18" id="KW-0564">Palmitate</keyword>
<comment type="subcellular location">
    <molecule>Protein hedgehog N-product</molecule>
    <subcellularLocation>
        <location evidence="25">Cell membrane</location>
        <topology evidence="25">Lipid-anchor</topology>
    </subcellularLocation>
</comment>
<dbReference type="GO" id="GO:0005113">
    <property type="term" value="F:patched binding"/>
    <property type="evidence" value="ECO:0007669"/>
    <property type="project" value="TreeGrafter"/>
</dbReference>
<dbReference type="PANTHER" id="PTHR11889">
    <property type="entry name" value="HEDGEHOG"/>
    <property type="match status" value="1"/>
</dbReference>
<dbReference type="eggNOG" id="KOG3638">
    <property type="taxonomic scope" value="Eukaryota"/>
</dbReference>
<feature type="binding site" evidence="24">
    <location>
        <position position="97"/>
    </location>
    <ligand>
        <name>Ca(2+)</name>
        <dbReference type="ChEBI" id="CHEBI:29108"/>
        <label>2</label>
    </ligand>
</feature>
<evidence type="ECO:0000256" key="25">
    <source>
        <dbReference type="RuleBase" id="RU280812"/>
    </source>
</evidence>
<dbReference type="InterPro" id="IPR009045">
    <property type="entry name" value="Zn_M74/Hedgehog-like"/>
</dbReference>
<comment type="similarity">
    <text evidence="3 25">Belongs to the hedgehog family.</text>
</comment>
<evidence type="ECO:0000256" key="12">
    <source>
        <dbReference type="ARBA" id="ARBA00022813"/>
    </source>
</evidence>
<dbReference type="Gene3D" id="2.170.16.10">
    <property type="entry name" value="Hedgehog/Intein (Hint) domain"/>
    <property type="match status" value="1"/>
</dbReference>
<evidence type="ECO:0000256" key="11">
    <source>
        <dbReference type="ARBA" id="ARBA00022801"/>
    </source>
</evidence>
<evidence type="ECO:0000256" key="24">
    <source>
        <dbReference type="PIRSR" id="PIRSR009400-2"/>
    </source>
</evidence>
<proteinExistence type="inferred from homology"/>
<dbReference type="GO" id="GO:0005615">
    <property type="term" value="C:extracellular space"/>
    <property type="evidence" value="ECO:0007669"/>
    <property type="project" value="TreeGrafter"/>
</dbReference>
<dbReference type="EMBL" id="AFYH01001789">
    <property type="status" value="NOT_ANNOTATED_CDS"/>
    <property type="molecule type" value="Genomic_DNA"/>
</dbReference>
<evidence type="ECO:0000256" key="19">
    <source>
        <dbReference type="ARBA" id="ARBA00023288"/>
    </source>
</evidence>
<feature type="site" description="Cleavage; by autolysis" evidence="23">
    <location>
        <begin position="204"/>
        <end position="205"/>
    </location>
</feature>
<dbReference type="GO" id="GO:0007267">
    <property type="term" value="P:cell-cell signaling"/>
    <property type="evidence" value="ECO:0007669"/>
    <property type="project" value="InterPro"/>
</dbReference>
<evidence type="ECO:0000256" key="8">
    <source>
        <dbReference type="ARBA" id="ARBA00022679"/>
    </source>
</evidence>
<dbReference type="GO" id="GO:0000139">
    <property type="term" value="C:Golgi membrane"/>
    <property type="evidence" value="ECO:0007669"/>
    <property type="project" value="UniProtKB-SubCell"/>
</dbReference>
<evidence type="ECO:0000256" key="17">
    <source>
        <dbReference type="ARBA" id="ARBA00023136"/>
    </source>
</evidence>
<evidence type="ECO:0000259" key="27">
    <source>
        <dbReference type="SMART" id="SM00306"/>
    </source>
</evidence>
<dbReference type="InterPro" id="IPR050387">
    <property type="entry name" value="Hedgehog_Signaling"/>
</dbReference>
<keyword evidence="7 25" id="KW-0645">Protease</keyword>
<dbReference type="PIRSF" id="PIRSF009400">
    <property type="entry name" value="Peptidase_C46"/>
    <property type="match status" value="1"/>
</dbReference>
<dbReference type="SMART" id="SM00306">
    <property type="entry name" value="HintN"/>
    <property type="match status" value="1"/>
</dbReference>
<dbReference type="GO" id="GO:0016540">
    <property type="term" value="P:protein autoprocessing"/>
    <property type="evidence" value="ECO:0007669"/>
    <property type="project" value="InterPro"/>
</dbReference>
<dbReference type="FunFam" id="2.170.16.10:FF:000002">
    <property type="entry name" value="Desert hedgehog"/>
    <property type="match status" value="1"/>
</dbReference>
<keyword evidence="10 25" id="KW-0732">Signal</keyword>
<feature type="binding site" evidence="24">
    <location>
        <position position="189"/>
    </location>
    <ligand>
        <name>Zn(2+)</name>
        <dbReference type="ChEBI" id="CHEBI:29105"/>
    </ligand>
</feature>
<comment type="subcellular location">
    <subcellularLocation>
        <location evidence="1">Endoplasmic reticulum membrane</location>
    </subcellularLocation>
    <subcellularLocation>
        <location evidence="2">Secreted</location>
    </subcellularLocation>
</comment>
<dbReference type="InParanoid" id="H3BI87"/>
<feature type="binding site" evidence="24">
    <location>
        <position position="133"/>
    </location>
    <ligand>
        <name>Ca(2+)</name>
        <dbReference type="ChEBI" id="CHEBI:29108"/>
        <label>1</label>
    </ligand>
</feature>
<dbReference type="InterPro" id="IPR003587">
    <property type="entry name" value="Hint_dom_N"/>
</dbReference>
<evidence type="ECO:0000313" key="28">
    <source>
        <dbReference type="Ensembl" id="ENSLACP00000021608.1"/>
    </source>
</evidence>
<dbReference type="GO" id="GO:0007224">
    <property type="term" value="P:smoothened signaling pathway"/>
    <property type="evidence" value="ECO:0007669"/>
    <property type="project" value="TreeGrafter"/>
</dbReference>
<keyword evidence="4 25" id="KW-0217">Developmental protein</keyword>
<feature type="binding site" evidence="24">
    <location>
        <position position="96"/>
    </location>
    <ligand>
        <name>Ca(2+)</name>
        <dbReference type="ChEBI" id="CHEBI:29108"/>
        <label>1</label>
    </ligand>
</feature>
<reference evidence="29" key="1">
    <citation type="submission" date="2011-08" db="EMBL/GenBank/DDBJ databases">
        <title>The draft genome of Latimeria chalumnae.</title>
        <authorList>
            <person name="Di Palma F."/>
            <person name="Alfoldi J."/>
            <person name="Johnson J."/>
            <person name="Berlin A."/>
            <person name="Gnerre S."/>
            <person name="Jaffe D."/>
            <person name="MacCallum I."/>
            <person name="Young S."/>
            <person name="Walker B.J."/>
            <person name="Lander E."/>
            <person name="Lindblad-Toh K."/>
        </authorList>
    </citation>
    <scope>NUCLEOTIDE SEQUENCE [LARGE SCALE GENOMIC DNA]</scope>
    <source>
        <strain evidence="29">Wild caught</strain>
    </source>
</reference>
<feature type="domain" description="Hint" evidence="27">
    <location>
        <begin position="203"/>
        <end position="310"/>
    </location>
</feature>
<comment type="subunit">
    <text evidence="22">Interacts with BOC and CDON. Interacts with HHIP.</text>
</comment>
<dbReference type="Gene3D" id="3.30.1380.10">
    <property type="match status" value="1"/>
</dbReference>
<dbReference type="HOGENOM" id="CLU_034686_0_0_1"/>
<dbReference type="GO" id="GO:0005509">
    <property type="term" value="F:calcium ion binding"/>
    <property type="evidence" value="ECO:0007669"/>
    <property type="project" value="TreeGrafter"/>
</dbReference>
<evidence type="ECO:0000256" key="13">
    <source>
        <dbReference type="ARBA" id="ARBA00022824"/>
    </source>
</evidence>
<dbReference type="EMBL" id="AFYH01001785">
    <property type="status" value="NOT_ANNOTATED_CDS"/>
    <property type="molecule type" value="Genomic_DNA"/>
</dbReference>
<keyword evidence="17 25" id="KW-0472">Membrane</keyword>
<dbReference type="InterPro" id="IPR001767">
    <property type="entry name" value="Hedgehog_Hint"/>
</dbReference>
<keyword evidence="8" id="KW-0808">Transferase</keyword>
<comment type="function">
    <molecule>Protein hedgehog N-product</molecule>
    <text evidence="25">The dually lipidated hedgehog protein N-product is a morphogen which is essential for a variety of patterning events during development.</text>
</comment>